<dbReference type="NCBIfam" id="NF005115">
    <property type="entry name" value="PRK06547.1"/>
    <property type="match status" value="1"/>
</dbReference>
<proteinExistence type="predicted"/>
<dbReference type="SUPFAM" id="SSF52540">
    <property type="entry name" value="P-loop containing nucleoside triphosphate hydrolases"/>
    <property type="match status" value="1"/>
</dbReference>
<protein>
    <submittedName>
        <fullName evidence="1">Uncharacterized protein</fullName>
    </submittedName>
</protein>
<evidence type="ECO:0000313" key="1">
    <source>
        <dbReference type="EMBL" id="MDT3331206.1"/>
    </source>
</evidence>
<accession>A0ABU3GKM0</accession>
<gene>
    <name evidence="1" type="ORF">Q9S78_11035</name>
</gene>
<reference evidence="1 2" key="1">
    <citation type="submission" date="2023-08" db="EMBL/GenBank/DDBJ databases">
        <title>Microbacterium aquilitoris sp. nov. and Microbacterium gwkjibeachense sp. nov., isolated from beach.</title>
        <authorList>
            <person name="Lee S.D."/>
            <person name="Yang H."/>
            <person name="Kim I."/>
        </authorList>
    </citation>
    <scope>NUCLEOTIDE SEQUENCE [LARGE SCALE GENOMIC DNA]</scope>
    <source>
        <strain evidence="1 2">KSW-18</strain>
    </source>
</reference>
<comment type="caution">
    <text evidence="1">The sequence shown here is derived from an EMBL/GenBank/DDBJ whole genome shotgun (WGS) entry which is preliminary data.</text>
</comment>
<evidence type="ECO:0000313" key="2">
    <source>
        <dbReference type="Proteomes" id="UP001262835"/>
    </source>
</evidence>
<dbReference type="EMBL" id="JAUZVT010000002">
    <property type="protein sequence ID" value="MDT3331206.1"/>
    <property type="molecule type" value="Genomic_DNA"/>
</dbReference>
<name>A0ABU3GKM0_9MICO</name>
<dbReference type="Proteomes" id="UP001262835">
    <property type="component" value="Unassembled WGS sequence"/>
</dbReference>
<sequence>MHSSADPLGAALVVAVDDVADAVHGVRREPAVVLVDGRSGAGKSTFADLLAERLAGAAIVRLDDVYPGWDGLRDGADTVRQGVLVPLRRGEPGSWPVWDWTTDRPSGQERRVAPAAVVIVEGSGVLTPASAELADVAVWLDAPRDARRVRALERDGETYRPHWERWERQEEAHLRDHHPDQLASHVFRLP</sequence>
<organism evidence="1 2">
    <name type="scientific">Microbacterium aquilitoris</name>
    <dbReference type="NCBI Taxonomy" id="3067307"/>
    <lineage>
        <taxon>Bacteria</taxon>
        <taxon>Bacillati</taxon>
        <taxon>Actinomycetota</taxon>
        <taxon>Actinomycetes</taxon>
        <taxon>Micrococcales</taxon>
        <taxon>Microbacteriaceae</taxon>
        <taxon>Microbacterium</taxon>
    </lineage>
</organism>
<dbReference type="InterPro" id="IPR027417">
    <property type="entry name" value="P-loop_NTPase"/>
</dbReference>
<dbReference type="Gene3D" id="3.40.50.300">
    <property type="entry name" value="P-loop containing nucleotide triphosphate hydrolases"/>
    <property type="match status" value="1"/>
</dbReference>
<dbReference type="RefSeq" id="WP_311856797.1">
    <property type="nucleotide sequence ID" value="NZ_JAUZVT010000002.1"/>
</dbReference>
<keyword evidence="2" id="KW-1185">Reference proteome</keyword>